<dbReference type="EMBL" id="UGGU01000003">
    <property type="protein sequence ID" value="STO31386.1"/>
    <property type="molecule type" value="Genomic_DNA"/>
</dbReference>
<reference evidence="1 2" key="1">
    <citation type="submission" date="2018-06" db="EMBL/GenBank/DDBJ databases">
        <authorList>
            <consortium name="Pathogen Informatics"/>
            <person name="Doyle S."/>
        </authorList>
    </citation>
    <scope>NUCLEOTIDE SEQUENCE [LARGE SCALE GENOMIC DNA]</scope>
    <source>
        <strain evidence="1 2">NCTC10723</strain>
    </source>
</reference>
<gene>
    <name evidence="1" type="ORF">NCTC10723_00834</name>
</gene>
<sequence length="315" mass="37304">MSEKKNQKITLLTFENFNEKIEDVLINTDVEYLILLYFDSNMDKNKFLLKNTKKYFFNFSKDKYMKNVILISKKEYIANDLLVRGVITPKNLEKFDYFKFITLYEHSKPKNINKFLSENSQVFNYKLDLYNESSPWIYFQNKTGILIVNEKTKDIILENYHKIKFIIPEIILTTLGGASDDKIIKLLKLIGADAHITLGFINKMIVPYTKRTDAYIYIEDENFEQIGREFIDEFLNLETYPDGIIQLRNFLGVPEKNFDADMTYDEEREINKKEIKYYSLKCEKGISLKASYTIKENTLILNTGLQKRYILNKII</sequence>
<evidence type="ECO:0000313" key="1">
    <source>
        <dbReference type="EMBL" id="STO31386.1"/>
    </source>
</evidence>
<name>A0A377GWT8_9FUSO</name>
<dbReference type="RefSeq" id="WP_115269657.1">
    <property type="nucleotide sequence ID" value="NZ_UGGU01000003.1"/>
</dbReference>
<proteinExistence type="predicted"/>
<dbReference type="AlphaFoldDB" id="A0A377GWT8"/>
<accession>A0A377GWT8</accession>
<evidence type="ECO:0000313" key="2">
    <source>
        <dbReference type="Proteomes" id="UP000255328"/>
    </source>
</evidence>
<dbReference type="Proteomes" id="UP000255328">
    <property type="component" value="Unassembled WGS sequence"/>
</dbReference>
<dbReference type="OrthoDB" id="85393at2"/>
<keyword evidence="2" id="KW-1185">Reference proteome</keyword>
<organism evidence="1 2">
    <name type="scientific">Fusobacterium necrogenes</name>
    <dbReference type="NCBI Taxonomy" id="858"/>
    <lineage>
        <taxon>Bacteria</taxon>
        <taxon>Fusobacteriati</taxon>
        <taxon>Fusobacteriota</taxon>
        <taxon>Fusobacteriia</taxon>
        <taxon>Fusobacteriales</taxon>
        <taxon>Fusobacteriaceae</taxon>
        <taxon>Fusobacterium</taxon>
    </lineage>
</organism>
<protein>
    <submittedName>
        <fullName evidence="1">Uncharacterized protein</fullName>
    </submittedName>
</protein>